<dbReference type="InterPro" id="IPR007367">
    <property type="entry name" value="DUF433"/>
</dbReference>
<name>A0A845FYU9_9BURK</name>
<organism evidence="1 2">
    <name type="scientific">Duganella vulcania</name>
    <dbReference type="NCBI Taxonomy" id="2692166"/>
    <lineage>
        <taxon>Bacteria</taxon>
        <taxon>Pseudomonadati</taxon>
        <taxon>Pseudomonadota</taxon>
        <taxon>Betaproteobacteria</taxon>
        <taxon>Burkholderiales</taxon>
        <taxon>Oxalobacteraceae</taxon>
        <taxon>Telluria group</taxon>
        <taxon>Duganella</taxon>
    </lineage>
</organism>
<comment type="caution">
    <text evidence="1">The sequence shown here is derived from an EMBL/GenBank/DDBJ whole genome shotgun (WGS) entry which is preliminary data.</text>
</comment>
<evidence type="ECO:0000313" key="1">
    <source>
        <dbReference type="EMBL" id="MYM86402.1"/>
    </source>
</evidence>
<evidence type="ECO:0000313" key="2">
    <source>
        <dbReference type="Proteomes" id="UP000470302"/>
    </source>
</evidence>
<dbReference type="AlphaFoldDB" id="A0A845FYU9"/>
<dbReference type="InterPro" id="IPR036388">
    <property type="entry name" value="WH-like_DNA-bd_sf"/>
</dbReference>
<sequence length="86" mass="9383">MKSITPLVQMEPDILGGMPVFKGTLVPIKRMFDYLLAGKPMDDFLADYPAVSRDMATGVLENDATLFYEAISKAIDSAAMPSSLPR</sequence>
<dbReference type="Pfam" id="PF04255">
    <property type="entry name" value="DUF433"/>
    <property type="match status" value="1"/>
</dbReference>
<dbReference type="Proteomes" id="UP000470302">
    <property type="component" value="Unassembled WGS sequence"/>
</dbReference>
<accession>A0A845FYU9</accession>
<dbReference type="EMBL" id="WWCW01000008">
    <property type="protein sequence ID" value="MYM86402.1"/>
    <property type="molecule type" value="Genomic_DNA"/>
</dbReference>
<dbReference type="Gene3D" id="1.10.10.10">
    <property type="entry name" value="Winged helix-like DNA-binding domain superfamily/Winged helix DNA-binding domain"/>
    <property type="match status" value="1"/>
</dbReference>
<reference evidence="1 2" key="1">
    <citation type="submission" date="2020-01" db="EMBL/GenBank/DDBJ databases">
        <title>Novel species isolated from a subtropical stream in China.</title>
        <authorList>
            <person name="Lu H."/>
        </authorList>
    </citation>
    <scope>NUCLEOTIDE SEQUENCE [LARGE SCALE GENOMIC DNA]</scope>
    <source>
        <strain evidence="1 2">FT82W</strain>
    </source>
</reference>
<proteinExistence type="predicted"/>
<dbReference type="InterPro" id="IPR009057">
    <property type="entry name" value="Homeodomain-like_sf"/>
</dbReference>
<protein>
    <submittedName>
        <fullName evidence="1">DUF433 domain-containing protein</fullName>
    </submittedName>
</protein>
<gene>
    <name evidence="1" type="ORF">GTP91_04310</name>
</gene>
<dbReference type="SUPFAM" id="SSF46689">
    <property type="entry name" value="Homeodomain-like"/>
    <property type="match status" value="1"/>
</dbReference>